<evidence type="ECO:0000256" key="2">
    <source>
        <dbReference type="ARBA" id="ARBA00022679"/>
    </source>
</evidence>
<dbReference type="AlphaFoldDB" id="A0A914AH02"/>
<dbReference type="GO" id="GO:0003676">
    <property type="term" value="F:nucleic acid binding"/>
    <property type="evidence" value="ECO:0007669"/>
    <property type="project" value="InterPro"/>
</dbReference>
<dbReference type="GeneID" id="119733678"/>
<dbReference type="Proteomes" id="UP000887568">
    <property type="component" value="Unplaced"/>
</dbReference>
<dbReference type="GO" id="GO:0008270">
    <property type="term" value="F:zinc ion binding"/>
    <property type="evidence" value="ECO:0007669"/>
    <property type="project" value="InterPro"/>
</dbReference>
<keyword evidence="3" id="KW-0548">Nucleotidyltransferase</keyword>
<keyword evidence="5" id="KW-0255">Endonuclease</keyword>
<dbReference type="Gene3D" id="1.10.340.70">
    <property type="match status" value="1"/>
</dbReference>
<feature type="domain" description="Integrase catalytic" evidence="10">
    <location>
        <begin position="978"/>
        <end position="1075"/>
    </location>
</feature>
<dbReference type="InterPro" id="IPR001584">
    <property type="entry name" value="Integrase_cat-core"/>
</dbReference>
<dbReference type="InterPro" id="IPR043128">
    <property type="entry name" value="Rev_trsase/Diguanyl_cyclase"/>
</dbReference>
<dbReference type="OrthoDB" id="10055277at2759"/>
<evidence type="ECO:0000259" key="9">
    <source>
        <dbReference type="PROSITE" id="PS50878"/>
    </source>
</evidence>
<evidence type="ECO:0000256" key="8">
    <source>
        <dbReference type="SAM" id="MobiDB-lite"/>
    </source>
</evidence>
<dbReference type="SMART" id="SM00343">
    <property type="entry name" value="ZnF_C2HC"/>
    <property type="match status" value="2"/>
</dbReference>
<dbReference type="InterPro" id="IPR001878">
    <property type="entry name" value="Znf_CCHC"/>
</dbReference>
<dbReference type="SUPFAM" id="SSF56672">
    <property type="entry name" value="DNA/RNA polymerases"/>
    <property type="match status" value="1"/>
</dbReference>
<dbReference type="FunFam" id="3.10.20.370:FF:000001">
    <property type="entry name" value="Retrovirus-related Pol polyprotein from transposon 17.6-like protein"/>
    <property type="match status" value="1"/>
</dbReference>
<keyword evidence="4" id="KW-0540">Nuclease</keyword>
<reference evidence="11" key="1">
    <citation type="submission" date="2022-11" db="UniProtKB">
        <authorList>
            <consortium name="EnsemblMetazoa"/>
        </authorList>
    </citation>
    <scope>IDENTIFICATION</scope>
</reference>
<dbReference type="GO" id="GO:0015074">
    <property type="term" value="P:DNA integration"/>
    <property type="evidence" value="ECO:0007669"/>
    <property type="project" value="InterPro"/>
</dbReference>
<dbReference type="PROSITE" id="PS50994">
    <property type="entry name" value="INTEGRASE"/>
    <property type="match status" value="1"/>
</dbReference>
<dbReference type="Gene3D" id="2.40.70.10">
    <property type="entry name" value="Acid Proteases"/>
    <property type="match status" value="1"/>
</dbReference>
<dbReference type="InterPro" id="IPR036397">
    <property type="entry name" value="RNaseH_sf"/>
</dbReference>
<dbReference type="FunFam" id="1.10.340.70:FF:000003">
    <property type="entry name" value="Protein CBG25708"/>
    <property type="match status" value="1"/>
</dbReference>
<dbReference type="GO" id="GO:0016787">
    <property type="term" value="F:hydrolase activity"/>
    <property type="evidence" value="ECO:0007669"/>
    <property type="project" value="UniProtKB-KW"/>
</dbReference>
<dbReference type="InterPro" id="IPR041373">
    <property type="entry name" value="RT_RNaseH"/>
</dbReference>
<dbReference type="InterPro" id="IPR021109">
    <property type="entry name" value="Peptidase_aspartic_dom_sf"/>
</dbReference>
<dbReference type="Gene3D" id="3.30.420.10">
    <property type="entry name" value="Ribonuclease H-like superfamily/Ribonuclease H"/>
    <property type="match status" value="1"/>
</dbReference>
<dbReference type="PANTHER" id="PTHR37984:SF11">
    <property type="entry name" value="INTEGRASE CATALYTIC DOMAIN-CONTAINING PROTEIN"/>
    <property type="match status" value="1"/>
</dbReference>
<dbReference type="OMA" id="MARCANQ"/>
<dbReference type="CDD" id="cd00303">
    <property type="entry name" value="retropepsin_like"/>
    <property type="match status" value="1"/>
</dbReference>
<name>A0A914AH02_PATMI</name>
<keyword evidence="12" id="KW-1185">Reference proteome</keyword>
<protein>
    <recommendedName>
        <fullName evidence="1">RNA-directed DNA polymerase</fullName>
        <ecNumber evidence="1">2.7.7.49</ecNumber>
    </recommendedName>
</protein>
<dbReference type="InterPro" id="IPR050951">
    <property type="entry name" value="Retrovirus_Pol_polyprotein"/>
</dbReference>
<dbReference type="SUPFAM" id="SSF50630">
    <property type="entry name" value="Acid proteases"/>
    <property type="match status" value="1"/>
</dbReference>
<dbReference type="SUPFAM" id="SSF53098">
    <property type="entry name" value="Ribonuclease H-like"/>
    <property type="match status" value="1"/>
</dbReference>
<dbReference type="InterPro" id="IPR000477">
    <property type="entry name" value="RT_dom"/>
</dbReference>
<evidence type="ECO:0000256" key="7">
    <source>
        <dbReference type="ARBA" id="ARBA00022918"/>
    </source>
</evidence>
<dbReference type="FunFam" id="3.30.70.270:FF:000026">
    <property type="entry name" value="Transposon Ty3-G Gag-Pol polyprotein"/>
    <property type="match status" value="1"/>
</dbReference>
<evidence type="ECO:0000313" key="12">
    <source>
        <dbReference type="Proteomes" id="UP000887568"/>
    </source>
</evidence>
<dbReference type="Pfam" id="PF17921">
    <property type="entry name" value="Integrase_H2C2"/>
    <property type="match status" value="1"/>
</dbReference>
<dbReference type="Gene3D" id="3.30.70.270">
    <property type="match status" value="2"/>
</dbReference>
<evidence type="ECO:0000256" key="6">
    <source>
        <dbReference type="ARBA" id="ARBA00022801"/>
    </source>
</evidence>
<dbReference type="PANTHER" id="PTHR37984">
    <property type="entry name" value="PROTEIN CBG26694"/>
    <property type="match status" value="1"/>
</dbReference>
<dbReference type="CDD" id="cd01647">
    <property type="entry name" value="RT_LTR"/>
    <property type="match status" value="1"/>
</dbReference>
<evidence type="ECO:0000256" key="4">
    <source>
        <dbReference type="ARBA" id="ARBA00022722"/>
    </source>
</evidence>
<dbReference type="Gene3D" id="3.10.10.10">
    <property type="entry name" value="HIV Type 1 Reverse Transcriptase, subunit A, domain 1"/>
    <property type="match status" value="1"/>
</dbReference>
<feature type="compositionally biased region" description="Basic and acidic residues" evidence="8">
    <location>
        <begin position="208"/>
        <end position="223"/>
    </location>
</feature>
<dbReference type="InterPro" id="IPR012337">
    <property type="entry name" value="RNaseH-like_sf"/>
</dbReference>
<dbReference type="RefSeq" id="XP_038062997.1">
    <property type="nucleotide sequence ID" value="XM_038207069.1"/>
</dbReference>
<sequence>MVGFDITDDTRKKALLLHYGGEELQDIYDTLKSDSNDYAAAKKALTDYFAPKKNVVYETIIFRRTKQNTTENIDQYCTRLRQQAVKCDFSDIDRELKTQIIEGCTSKHLRRKSLEKDRNLTELLELARSLSLSESRAHDVEADGSQTAVNKVAKPKRNFKKPTRHDTKPPKRTCFYCGGSYPHKNQCPAKGHECSKCGKQDHFEKVCRSDKQRKNTPTRERPRQYKPVANVEDSSSEDEYLFGIHKASSNKQPRVDVRICGSRINALIDTGASVDVMSQRTFDTLKITPPLTKPTHTRVYAYNSDKPLQITGTFEALVTHKENTSSATFFVVAGNCDTLLNFNTALALKIVHISYAVQHDGDILSNYADRFEGIGKLKDTKCKLHIDETVRSVTQPHRRIPFHVRKQTEKELQRLLDLDIIERVGDEPTPWVSPIQVVPKPKSPDQIRICVDMRAANKAVQRERHITPTIDDISKVNGAKVFSKLDLNAGYHQIELAEESRYITVFSTHIGLFRYKRLNFGVTSAAEVFQNLIQSSLHGLDGVINISDDILIFARSQDEMNTRLDACLQRLRDRNLTLTKAKCEFNRDSIAFFGHIFSAEGISPDPQKVKAILSASDPQTVSEVRSLLGLATYCSRFIPDLATISAPLRDLTRESTEWKWTKKHHNAIREIKQRLATSCSTSYYDPAKATQLIVDASPVGLGAILAQTDKTGNQSIVGLASRSLTLVEQRYSQIEREALSVTWGTLHYHLYLYGNNFEVVTDHKPLVTLFNNPNSKPPMRIERWILKLQEYRFQVAYQPGKLNPADYLSRHPLPTTKPASHEEKMAEQHVSFVTSNAVPKTLTLSELKSATETDHALQLCIEALRTNNWKALMKQAVDPDTKSTLQSMYKIRDELTVIPTNDLILRRNCIVIPASAQDHVIELAHEGHQGIVKTKQLLREKIWFPGIDRLVEGKISQCIPCQATSSSTLREPLQMSTLPAGPWLEVSVDFADLPSGEHLLVVTDDYSRYPVVEIVTSTSVKAVIPKLDAIFSQFGIPQIVRSDNGPPFNSGDFKKFAAYLGFKHRRITPLWPRANKNSTNFYAITAPHHTQLQALHPPSSCSDALFAHASLRQTSQQTTLTAKFANATSARNST</sequence>
<keyword evidence="7" id="KW-0695">RNA-directed DNA polymerase</keyword>
<evidence type="ECO:0000256" key="1">
    <source>
        <dbReference type="ARBA" id="ARBA00012493"/>
    </source>
</evidence>
<dbReference type="GO" id="GO:0003964">
    <property type="term" value="F:RNA-directed DNA polymerase activity"/>
    <property type="evidence" value="ECO:0007669"/>
    <property type="project" value="UniProtKB-KW"/>
</dbReference>
<dbReference type="Pfam" id="PF00078">
    <property type="entry name" value="RVT_1"/>
    <property type="match status" value="1"/>
</dbReference>
<dbReference type="GO" id="GO:0004519">
    <property type="term" value="F:endonuclease activity"/>
    <property type="evidence" value="ECO:0007669"/>
    <property type="project" value="UniProtKB-KW"/>
</dbReference>
<dbReference type="PROSITE" id="PS50878">
    <property type="entry name" value="RT_POL"/>
    <property type="match status" value="1"/>
</dbReference>
<evidence type="ECO:0000256" key="3">
    <source>
        <dbReference type="ARBA" id="ARBA00022695"/>
    </source>
</evidence>
<proteinExistence type="predicted"/>
<organism evidence="11 12">
    <name type="scientific">Patiria miniata</name>
    <name type="common">Bat star</name>
    <name type="synonym">Asterina miniata</name>
    <dbReference type="NCBI Taxonomy" id="46514"/>
    <lineage>
        <taxon>Eukaryota</taxon>
        <taxon>Metazoa</taxon>
        <taxon>Echinodermata</taxon>
        <taxon>Eleutherozoa</taxon>
        <taxon>Asterozoa</taxon>
        <taxon>Asteroidea</taxon>
        <taxon>Valvatacea</taxon>
        <taxon>Valvatida</taxon>
        <taxon>Asterinidae</taxon>
        <taxon>Patiria</taxon>
    </lineage>
</organism>
<dbReference type="EC" id="2.7.7.49" evidence="1"/>
<keyword evidence="6" id="KW-0378">Hydrolase</keyword>
<keyword evidence="2" id="KW-0808">Transferase</keyword>
<dbReference type="InterPro" id="IPR043502">
    <property type="entry name" value="DNA/RNA_pol_sf"/>
</dbReference>
<dbReference type="InterPro" id="IPR041588">
    <property type="entry name" value="Integrase_H2C2"/>
</dbReference>
<dbReference type="Pfam" id="PF00665">
    <property type="entry name" value="rve"/>
    <property type="match status" value="1"/>
</dbReference>
<evidence type="ECO:0000259" key="10">
    <source>
        <dbReference type="PROSITE" id="PS50994"/>
    </source>
</evidence>
<evidence type="ECO:0000313" key="11">
    <source>
        <dbReference type="EnsemblMetazoa" id="XP_038062997.1"/>
    </source>
</evidence>
<dbReference type="EnsemblMetazoa" id="XM_038207069.1">
    <property type="protein sequence ID" value="XP_038062997.1"/>
    <property type="gene ID" value="LOC119733678"/>
</dbReference>
<dbReference type="CDD" id="cd09274">
    <property type="entry name" value="RNase_HI_RT_Ty3"/>
    <property type="match status" value="1"/>
</dbReference>
<feature type="domain" description="Reverse transcriptase" evidence="9">
    <location>
        <begin position="419"/>
        <end position="597"/>
    </location>
</feature>
<dbReference type="Pfam" id="PF17917">
    <property type="entry name" value="RT_RNaseH"/>
    <property type="match status" value="1"/>
</dbReference>
<evidence type="ECO:0000256" key="5">
    <source>
        <dbReference type="ARBA" id="ARBA00022759"/>
    </source>
</evidence>
<feature type="region of interest" description="Disordered" evidence="8">
    <location>
        <begin position="208"/>
        <end position="232"/>
    </location>
</feature>
<accession>A0A914AH02</accession>